<evidence type="ECO:0000313" key="2">
    <source>
        <dbReference type="Proteomes" id="UP000265520"/>
    </source>
</evidence>
<keyword evidence="2" id="KW-1185">Reference proteome</keyword>
<evidence type="ECO:0000313" key="1">
    <source>
        <dbReference type="EMBL" id="MCI72288.1"/>
    </source>
</evidence>
<reference evidence="1 2" key="1">
    <citation type="journal article" date="2018" name="Front. Plant Sci.">
        <title>Red Clover (Trifolium pratense) and Zigzag Clover (T. medium) - A Picture of Genomic Similarities and Differences.</title>
        <authorList>
            <person name="Dluhosova J."/>
            <person name="Istvanek J."/>
            <person name="Nedelnik J."/>
            <person name="Repkova J."/>
        </authorList>
    </citation>
    <scope>NUCLEOTIDE SEQUENCE [LARGE SCALE GENOMIC DNA]</scope>
    <source>
        <strain evidence="2">cv. 10/8</strain>
        <tissue evidence="1">Leaf</tissue>
    </source>
</reference>
<protein>
    <submittedName>
        <fullName evidence="1">Uncharacterized protein</fullName>
    </submittedName>
</protein>
<accession>A0A392UH69</accession>
<feature type="non-terminal residue" evidence="1">
    <location>
        <position position="53"/>
    </location>
</feature>
<organism evidence="1 2">
    <name type="scientific">Trifolium medium</name>
    <dbReference type="NCBI Taxonomy" id="97028"/>
    <lineage>
        <taxon>Eukaryota</taxon>
        <taxon>Viridiplantae</taxon>
        <taxon>Streptophyta</taxon>
        <taxon>Embryophyta</taxon>
        <taxon>Tracheophyta</taxon>
        <taxon>Spermatophyta</taxon>
        <taxon>Magnoliopsida</taxon>
        <taxon>eudicotyledons</taxon>
        <taxon>Gunneridae</taxon>
        <taxon>Pentapetalae</taxon>
        <taxon>rosids</taxon>
        <taxon>fabids</taxon>
        <taxon>Fabales</taxon>
        <taxon>Fabaceae</taxon>
        <taxon>Papilionoideae</taxon>
        <taxon>50 kb inversion clade</taxon>
        <taxon>NPAAA clade</taxon>
        <taxon>Hologalegina</taxon>
        <taxon>IRL clade</taxon>
        <taxon>Trifolieae</taxon>
        <taxon>Trifolium</taxon>
    </lineage>
</organism>
<dbReference type="AlphaFoldDB" id="A0A392UH69"/>
<dbReference type="EMBL" id="LXQA010814814">
    <property type="protein sequence ID" value="MCI72288.1"/>
    <property type="molecule type" value="Genomic_DNA"/>
</dbReference>
<proteinExistence type="predicted"/>
<sequence>MKIAVRIVAAIAVTIVAVVFFFCDGDEEDEEHTITPSASTLKPNKPLRLFCFV</sequence>
<dbReference type="Proteomes" id="UP000265520">
    <property type="component" value="Unassembled WGS sequence"/>
</dbReference>
<comment type="caution">
    <text evidence="1">The sequence shown here is derived from an EMBL/GenBank/DDBJ whole genome shotgun (WGS) entry which is preliminary data.</text>
</comment>
<name>A0A392UH69_9FABA</name>